<proteinExistence type="predicted"/>
<dbReference type="EMBL" id="VSSQ01059299">
    <property type="protein sequence ID" value="MPN12876.1"/>
    <property type="molecule type" value="Genomic_DNA"/>
</dbReference>
<dbReference type="AlphaFoldDB" id="A0A645FGX0"/>
<name>A0A645FGX0_9ZZZZ</name>
<feature type="region of interest" description="Disordered" evidence="1">
    <location>
        <begin position="62"/>
        <end position="92"/>
    </location>
</feature>
<reference evidence="2" key="1">
    <citation type="submission" date="2019-08" db="EMBL/GenBank/DDBJ databases">
        <authorList>
            <person name="Kucharzyk K."/>
            <person name="Murdoch R.W."/>
            <person name="Higgins S."/>
            <person name="Loffler F."/>
        </authorList>
    </citation>
    <scope>NUCLEOTIDE SEQUENCE</scope>
</reference>
<evidence type="ECO:0000256" key="1">
    <source>
        <dbReference type="SAM" id="MobiDB-lite"/>
    </source>
</evidence>
<feature type="compositionally biased region" description="Basic residues" evidence="1">
    <location>
        <begin position="77"/>
        <end position="92"/>
    </location>
</feature>
<protein>
    <submittedName>
        <fullName evidence="2">Uncharacterized protein</fullName>
    </submittedName>
</protein>
<evidence type="ECO:0000313" key="2">
    <source>
        <dbReference type="EMBL" id="MPN12876.1"/>
    </source>
</evidence>
<comment type="caution">
    <text evidence="2">The sequence shown here is derived from an EMBL/GenBank/DDBJ whole genome shotgun (WGS) entry which is preliminary data.</text>
</comment>
<accession>A0A645FGX0</accession>
<gene>
    <name evidence="2" type="ORF">SDC9_160196</name>
</gene>
<sequence length="92" mass="10113">MGMGVNKTGKNITSLCIDDLGAGGGKILAQGNYAAGLHQNVQPGAPARVYNGTVFNKRLHDEASHERLKTAKQMSWQKKKRPHGYRIPQRRS</sequence>
<organism evidence="2">
    <name type="scientific">bioreactor metagenome</name>
    <dbReference type="NCBI Taxonomy" id="1076179"/>
    <lineage>
        <taxon>unclassified sequences</taxon>
        <taxon>metagenomes</taxon>
        <taxon>ecological metagenomes</taxon>
    </lineage>
</organism>